<keyword evidence="14" id="KW-1185">Reference proteome</keyword>
<evidence type="ECO:0000256" key="2">
    <source>
        <dbReference type="ARBA" id="ARBA00006555"/>
    </source>
</evidence>
<dbReference type="PANTHER" id="PTHR33446">
    <property type="entry name" value="PROTEIN TONB-RELATED"/>
    <property type="match status" value="1"/>
</dbReference>
<evidence type="ECO:0000256" key="4">
    <source>
        <dbReference type="ARBA" id="ARBA00022475"/>
    </source>
</evidence>
<dbReference type="GO" id="GO:0015891">
    <property type="term" value="P:siderophore transport"/>
    <property type="evidence" value="ECO:0007669"/>
    <property type="project" value="InterPro"/>
</dbReference>
<protein>
    <submittedName>
        <fullName evidence="13">Energy transducer TonB</fullName>
    </submittedName>
</protein>
<evidence type="ECO:0000256" key="11">
    <source>
        <dbReference type="SAM" id="Phobius"/>
    </source>
</evidence>
<keyword evidence="4" id="KW-1003">Cell membrane</keyword>
<dbReference type="AlphaFoldDB" id="A0A431U9Q9"/>
<dbReference type="InterPro" id="IPR003538">
    <property type="entry name" value="TonB"/>
</dbReference>
<dbReference type="GO" id="GO:0030288">
    <property type="term" value="C:outer membrane-bounded periplasmic space"/>
    <property type="evidence" value="ECO:0007669"/>
    <property type="project" value="InterPro"/>
</dbReference>
<comment type="caution">
    <text evidence="13">The sequence shown here is derived from an EMBL/GenBank/DDBJ whole genome shotgun (WGS) entry which is preliminary data.</text>
</comment>
<evidence type="ECO:0000256" key="10">
    <source>
        <dbReference type="SAM" id="MobiDB-lite"/>
    </source>
</evidence>
<evidence type="ECO:0000256" key="9">
    <source>
        <dbReference type="ARBA" id="ARBA00023136"/>
    </source>
</evidence>
<evidence type="ECO:0000256" key="7">
    <source>
        <dbReference type="ARBA" id="ARBA00022927"/>
    </source>
</evidence>
<dbReference type="InterPro" id="IPR037682">
    <property type="entry name" value="TonB_C"/>
</dbReference>
<dbReference type="GO" id="GO:0015031">
    <property type="term" value="P:protein transport"/>
    <property type="evidence" value="ECO:0007669"/>
    <property type="project" value="UniProtKB-KW"/>
</dbReference>
<dbReference type="Pfam" id="PF03544">
    <property type="entry name" value="TonB_C"/>
    <property type="match status" value="1"/>
</dbReference>
<evidence type="ECO:0000313" key="14">
    <source>
        <dbReference type="Proteomes" id="UP000282184"/>
    </source>
</evidence>
<evidence type="ECO:0000256" key="8">
    <source>
        <dbReference type="ARBA" id="ARBA00022989"/>
    </source>
</evidence>
<dbReference type="Proteomes" id="UP000282184">
    <property type="component" value="Unassembled WGS sequence"/>
</dbReference>
<keyword evidence="5" id="KW-0997">Cell inner membrane</keyword>
<keyword evidence="7" id="KW-0653">Protein transport</keyword>
<keyword evidence="9 11" id="KW-0472">Membrane</keyword>
<keyword evidence="6 11" id="KW-0812">Transmembrane</keyword>
<feature type="transmembrane region" description="Helical" evidence="11">
    <location>
        <begin position="15"/>
        <end position="33"/>
    </location>
</feature>
<accession>A0A431U9Q9</accession>
<evidence type="ECO:0000313" key="13">
    <source>
        <dbReference type="EMBL" id="RTQ53685.1"/>
    </source>
</evidence>
<name>A0A431U9Q9_9BACT</name>
<keyword evidence="3" id="KW-0813">Transport</keyword>
<comment type="subcellular location">
    <subcellularLocation>
        <location evidence="1">Cell inner membrane</location>
        <topology evidence="1">Single-pass membrane protein</topology>
        <orientation evidence="1">Periplasmic side</orientation>
    </subcellularLocation>
</comment>
<reference evidence="13 14" key="1">
    <citation type="submission" date="2018-12" db="EMBL/GenBank/DDBJ databases">
        <title>Hymenobacter gummosus sp. nov., isolated from a spring.</title>
        <authorList>
            <person name="Nie L."/>
        </authorList>
    </citation>
    <scope>NUCLEOTIDE SEQUENCE [LARGE SCALE GENOMIC DNA]</scope>
    <source>
        <strain evidence="13 14">KCTC 52166</strain>
    </source>
</reference>
<feature type="region of interest" description="Disordered" evidence="10">
    <location>
        <begin position="37"/>
        <end position="94"/>
    </location>
</feature>
<evidence type="ECO:0000256" key="3">
    <source>
        <dbReference type="ARBA" id="ARBA00022448"/>
    </source>
</evidence>
<comment type="similarity">
    <text evidence="2">Belongs to the TonB family.</text>
</comment>
<dbReference type="OrthoDB" id="1039448at2"/>
<dbReference type="RefSeq" id="WP_126691611.1">
    <property type="nucleotide sequence ID" value="NZ_RXOF01000001.1"/>
</dbReference>
<dbReference type="GO" id="GO:0098797">
    <property type="term" value="C:plasma membrane protein complex"/>
    <property type="evidence" value="ECO:0007669"/>
    <property type="project" value="TreeGrafter"/>
</dbReference>
<dbReference type="EMBL" id="RXOF01000001">
    <property type="protein sequence ID" value="RTQ53685.1"/>
    <property type="molecule type" value="Genomic_DNA"/>
</dbReference>
<dbReference type="GO" id="GO:0055085">
    <property type="term" value="P:transmembrane transport"/>
    <property type="evidence" value="ECO:0007669"/>
    <property type="project" value="InterPro"/>
</dbReference>
<evidence type="ECO:0000259" key="12">
    <source>
        <dbReference type="PROSITE" id="PS52015"/>
    </source>
</evidence>
<organism evidence="13 14">
    <name type="scientific">Hymenobacter gummosus</name>
    <dbReference type="NCBI Taxonomy" id="1776032"/>
    <lineage>
        <taxon>Bacteria</taxon>
        <taxon>Pseudomonadati</taxon>
        <taxon>Bacteroidota</taxon>
        <taxon>Cytophagia</taxon>
        <taxon>Cytophagales</taxon>
        <taxon>Hymenobacteraceae</taxon>
        <taxon>Hymenobacter</taxon>
    </lineage>
</organism>
<dbReference type="PROSITE" id="PS52015">
    <property type="entry name" value="TONB_CTD"/>
    <property type="match status" value="1"/>
</dbReference>
<evidence type="ECO:0000256" key="6">
    <source>
        <dbReference type="ARBA" id="ARBA00022692"/>
    </source>
</evidence>
<dbReference type="PRINTS" id="PR01374">
    <property type="entry name" value="TONBPROTEIN"/>
</dbReference>
<evidence type="ECO:0000256" key="5">
    <source>
        <dbReference type="ARBA" id="ARBA00022519"/>
    </source>
</evidence>
<dbReference type="Gene3D" id="3.30.1150.10">
    <property type="match status" value="1"/>
</dbReference>
<proteinExistence type="inferred from homology"/>
<dbReference type="SUPFAM" id="SSF74653">
    <property type="entry name" value="TolA/TonB C-terminal domain"/>
    <property type="match status" value="1"/>
</dbReference>
<gene>
    <name evidence="13" type="ORF">EJV47_02815</name>
</gene>
<feature type="domain" description="TonB C-terminal" evidence="12">
    <location>
        <begin position="109"/>
        <end position="199"/>
    </location>
</feature>
<dbReference type="InterPro" id="IPR051045">
    <property type="entry name" value="TonB-dependent_transducer"/>
</dbReference>
<dbReference type="PANTHER" id="PTHR33446:SF2">
    <property type="entry name" value="PROTEIN TONB"/>
    <property type="match status" value="1"/>
</dbReference>
<dbReference type="GO" id="GO:0031992">
    <property type="term" value="F:energy transducer activity"/>
    <property type="evidence" value="ECO:0007669"/>
    <property type="project" value="InterPro"/>
</dbReference>
<dbReference type="NCBIfam" id="TIGR01352">
    <property type="entry name" value="tonB_Cterm"/>
    <property type="match status" value="1"/>
</dbReference>
<sequence length="199" mass="21819">MPPTPRPRQEPSTRLFIWLFGGLLVLLTGYQLLRHQPQRFEPPPSSTSAEIGTDAPPSTGPDLVEVPPPDRAGPTTAETGPDVIGPSPSDLPDDEKVYTYVEQMPQPPGGTEDLLQYLDRNVKYPALALRNQVEGKVFVNFIVRTDGQLSNFNITKGIGAGCDEEAIRVLRQMPRWSPGKQNGRAVNVSYTVPVTFAVQ</sequence>
<keyword evidence="8 11" id="KW-1133">Transmembrane helix</keyword>
<evidence type="ECO:0000256" key="1">
    <source>
        <dbReference type="ARBA" id="ARBA00004383"/>
    </source>
</evidence>
<dbReference type="InterPro" id="IPR006260">
    <property type="entry name" value="TonB/TolA_C"/>
</dbReference>